<evidence type="ECO:0000256" key="1">
    <source>
        <dbReference type="SAM" id="MobiDB-lite"/>
    </source>
</evidence>
<organism evidence="2 3">
    <name type="scientific">Apiospora hydei</name>
    <dbReference type="NCBI Taxonomy" id="1337664"/>
    <lineage>
        <taxon>Eukaryota</taxon>
        <taxon>Fungi</taxon>
        <taxon>Dikarya</taxon>
        <taxon>Ascomycota</taxon>
        <taxon>Pezizomycotina</taxon>
        <taxon>Sordariomycetes</taxon>
        <taxon>Xylariomycetidae</taxon>
        <taxon>Amphisphaeriales</taxon>
        <taxon>Apiosporaceae</taxon>
        <taxon>Apiospora</taxon>
    </lineage>
</organism>
<sequence>MARRDIDGEWESIIGSIPIDHPIGKVAYDRWDLSIFDHTYDGHVATYLPRPALTKTGRVAKKQPKKPQKQPYAYWKAQCAFRGLSPKGTIVQLQERLEGHETDPMSEEFRVLEEQAKMDFRAKNNQVVEDEWEQGMSDEQKMSTDLRRYLVETFPPGATSPEAVVIQGDASSGQRWAVGVQNLARDLGLMARIVEVTPDPDEFEAADRRWVVVGPKKARVATNAREEILAEEQQQSLSASSEECEDWDVTGTYKISCPYMEEQWAHVIEDQDLTLTVYRTNSPKGPQMYAKYDFVVTSGVFRFERHRKDTAEPVVLSQDDNKKRKRDQESEDERESDDEGEGSGIIYGDYYGRAESSEPSRSPTPEAFYFGDIPQPSADYRTWNFRWRGRDTGTNEIQLLSDEEPHEIKWYGPQVKMLKGTFGGSFIADCSFTGVKIGTGAELDDIDIAEEWASLNEHNHTLESRW</sequence>
<dbReference type="GeneID" id="92049246"/>
<feature type="region of interest" description="Disordered" evidence="1">
    <location>
        <begin position="311"/>
        <end position="371"/>
    </location>
</feature>
<proteinExistence type="predicted"/>
<name>A0ABR1V1R7_9PEZI</name>
<reference evidence="2 3" key="1">
    <citation type="submission" date="2023-01" db="EMBL/GenBank/DDBJ databases">
        <title>Analysis of 21 Apiospora genomes using comparative genomics revels a genus with tremendous synthesis potential of carbohydrate active enzymes and secondary metabolites.</title>
        <authorList>
            <person name="Sorensen T."/>
        </authorList>
    </citation>
    <scope>NUCLEOTIDE SEQUENCE [LARGE SCALE GENOMIC DNA]</scope>
    <source>
        <strain evidence="2 3">CBS 114990</strain>
    </source>
</reference>
<dbReference type="Proteomes" id="UP001433268">
    <property type="component" value="Unassembled WGS sequence"/>
</dbReference>
<feature type="compositionally biased region" description="Acidic residues" evidence="1">
    <location>
        <begin position="329"/>
        <end position="341"/>
    </location>
</feature>
<keyword evidence="3" id="KW-1185">Reference proteome</keyword>
<gene>
    <name evidence="2" type="ORF">PG997_011871</name>
</gene>
<feature type="compositionally biased region" description="Low complexity" evidence="1">
    <location>
        <begin position="357"/>
        <end position="366"/>
    </location>
</feature>
<evidence type="ECO:0000313" key="2">
    <source>
        <dbReference type="EMBL" id="KAK8065124.1"/>
    </source>
</evidence>
<dbReference type="EMBL" id="JAQQWN010000009">
    <property type="protein sequence ID" value="KAK8065124.1"/>
    <property type="molecule type" value="Genomic_DNA"/>
</dbReference>
<dbReference type="RefSeq" id="XP_066661878.1">
    <property type="nucleotide sequence ID" value="XM_066816186.1"/>
</dbReference>
<accession>A0ABR1V1R7</accession>
<evidence type="ECO:0000313" key="3">
    <source>
        <dbReference type="Proteomes" id="UP001433268"/>
    </source>
</evidence>
<feature type="compositionally biased region" description="Basic and acidic residues" evidence="1">
    <location>
        <begin position="319"/>
        <end position="328"/>
    </location>
</feature>
<protein>
    <submittedName>
        <fullName evidence="2">Uncharacterized protein</fullName>
    </submittedName>
</protein>
<comment type="caution">
    <text evidence="2">The sequence shown here is derived from an EMBL/GenBank/DDBJ whole genome shotgun (WGS) entry which is preliminary data.</text>
</comment>